<dbReference type="GO" id="GO:0008080">
    <property type="term" value="F:N-acetyltransferase activity"/>
    <property type="evidence" value="ECO:0007669"/>
    <property type="project" value="InterPro"/>
</dbReference>
<keyword evidence="4" id="KW-1185">Reference proteome</keyword>
<evidence type="ECO:0000259" key="2">
    <source>
        <dbReference type="PROSITE" id="PS51186"/>
    </source>
</evidence>
<dbReference type="AlphaFoldDB" id="A0A8K1FCK4"/>
<feature type="domain" description="N-acetyltransferase" evidence="2">
    <location>
        <begin position="10"/>
        <end position="176"/>
    </location>
</feature>
<dbReference type="Proteomes" id="UP000794436">
    <property type="component" value="Unassembled WGS sequence"/>
</dbReference>
<evidence type="ECO:0000256" key="1">
    <source>
        <dbReference type="ARBA" id="ARBA00022679"/>
    </source>
</evidence>
<accession>A0A8K1FCK4</accession>
<dbReference type="InterPro" id="IPR000182">
    <property type="entry name" value="GNAT_dom"/>
</dbReference>
<reference evidence="3" key="1">
    <citation type="submission" date="2019-03" db="EMBL/GenBank/DDBJ databases">
        <title>Long read genome sequence of the mycoparasitic Pythium oligandrum ATCC 38472 isolated from sugarbeet rhizosphere.</title>
        <authorList>
            <person name="Gaulin E."/>
        </authorList>
    </citation>
    <scope>NUCLEOTIDE SEQUENCE</scope>
    <source>
        <strain evidence="3">ATCC 38472_TT</strain>
    </source>
</reference>
<protein>
    <recommendedName>
        <fullName evidence="2">N-acetyltransferase domain-containing protein</fullName>
    </recommendedName>
</protein>
<keyword evidence="1" id="KW-0808">Transferase</keyword>
<evidence type="ECO:0000313" key="4">
    <source>
        <dbReference type="Proteomes" id="UP000794436"/>
    </source>
</evidence>
<dbReference type="Gene3D" id="3.40.630.30">
    <property type="match status" value="1"/>
</dbReference>
<dbReference type="InterPro" id="IPR050769">
    <property type="entry name" value="NAT_camello-type"/>
</dbReference>
<dbReference type="CDD" id="cd04301">
    <property type="entry name" value="NAT_SF"/>
    <property type="match status" value="1"/>
</dbReference>
<dbReference type="Pfam" id="PF00583">
    <property type="entry name" value="Acetyltransf_1"/>
    <property type="match status" value="1"/>
</dbReference>
<dbReference type="SUPFAM" id="SSF55729">
    <property type="entry name" value="Acyl-CoA N-acyltransferases (Nat)"/>
    <property type="match status" value="1"/>
</dbReference>
<dbReference type="EMBL" id="SPLM01000111">
    <property type="protein sequence ID" value="TMW58410.1"/>
    <property type="molecule type" value="Genomic_DNA"/>
</dbReference>
<dbReference type="PANTHER" id="PTHR13947">
    <property type="entry name" value="GNAT FAMILY N-ACETYLTRANSFERASE"/>
    <property type="match status" value="1"/>
</dbReference>
<proteinExistence type="predicted"/>
<dbReference type="PANTHER" id="PTHR13947:SF37">
    <property type="entry name" value="LD18367P"/>
    <property type="match status" value="1"/>
</dbReference>
<organism evidence="3 4">
    <name type="scientific">Pythium oligandrum</name>
    <name type="common">Mycoparasitic fungus</name>
    <dbReference type="NCBI Taxonomy" id="41045"/>
    <lineage>
        <taxon>Eukaryota</taxon>
        <taxon>Sar</taxon>
        <taxon>Stramenopiles</taxon>
        <taxon>Oomycota</taxon>
        <taxon>Peronosporomycetes</taxon>
        <taxon>Pythiales</taxon>
        <taxon>Pythiaceae</taxon>
        <taxon>Pythium</taxon>
    </lineage>
</organism>
<comment type="caution">
    <text evidence="3">The sequence shown here is derived from an EMBL/GenBank/DDBJ whole genome shotgun (WGS) entry which is preliminary data.</text>
</comment>
<gene>
    <name evidence="3" type="ORF">Poli38472_009969</name>
</gene>
<evidence type="ECO:0000313" key="3">
    <source>
        <dbReference type="EMBL" id="TMW58410.1"/>
    </source>
</evidence>
<name>A0A8K1FCK4_PYTOL</name>
<dbReference type="InterPro" id="IPR016181">
    <property type="entry name" value="Acyl_CoA_acyltransferase"/>
</dbReference>
<dbReference type="OrthoDB" id="41532at2759"/>
<sequence length="176" mass="19975">MSTEEPQVTISIRDYKPEDKEAVSQIFRDGLMHYSTIEGQSEALWHGFIEHCLQEDFAGTCISSGGDFWVATALENGEETVVGLVGFERKSDEEGELRRMSVKSSHRRHGVGRLLVAHLLDWAKAHDFKKVWLSSGDVMAPLAHKFYLSLGFTLQKIEPLPEDPTVQLHFFEKKLE</sequence>
<dbReference type="PROSITE" id="PS51186">
    <property type="entry name" value="GNAT"/>
    <property type="match status" value="1"/>
</dbReference>